<dbReference type="PANTHER" id="PTHR19384">
    <property type="entry name" value="NITRIC OXIDE SYNTHASE-RELATED"/>
    <property type="match status" value="1"/>
</dbReference>
<dbReference type="PROSITE" id="PS50902">
    <property type="entry name" value="FLAVODOXIN_LIKE"/>
    <property type="match status" value="1"/>
</dbReference>
<dbReference type="InterPro" id="IPR001094">
    <property type="entry name" value="Flavdoxin-like"/>
</dbReference>
<dbReference type="InterPro" id="IPR017938">
    <property type="entry name" value="Riboflavin_synthase-like_b-brl"/>
</dbReference>
<keyword evidence="8 15" id="KW-0274">FAD</keyword>
<reference evidence="18 19" key="1">
    <citation type="submission" date="2021-11" db="EMBL/GenBank/DDBJ databases">
        <title>Black yeast isolated from Biological Soil Crust.</title>
        <authorList>
            <person name="Kurbessoian T."/>
        </authorList>
    </citation>
    <scope>NUCLEOTIDE SEQUENCE [LARGE SCALE GENOMIC DNA]</scope>
    <source>
        <strain evidence="18 19">CCFEE 5522</strain>
    </source>
</reference>
<dbReference type="Gene3D" id="3.40.50.360">
    <property type="match status" value="1"/>
</dbReference>
<evidence type="ECO:0000256" key="15">
    <source>
        <dbReference type="PIRNR" id="PIRNR000209"/>
    </source>
</evidence>
<keyword evidence="3 15" id="KW-0813">Transport</keyword>
<protein>
    <recommendedName>
        <fullName evidence="15">Bifunctional cytochrome P450/NADPH--P450 reductase</fullName>
    </recommendedName>
    <domain>
        <recommendedName>
            <fullName evidence="15">Cytochrome P450</fullName>
            <ecNumber evidence="15">1.14.14.1</ecNumber>
        </recommendedName>
    </domain>
    <domain>
        <recommendedName>
            <fullName evidence="15">NADPH--cytochrome P450 reductase</fullName>
            <ecNumber evidence="15">1.6.2.4</ecNumber>
        </recommendedName>
    </domain>
</protein>
<evidence type="ECO:0000256" key="1">
    <source>
        <dbReference type="ARBA" id="ARBA00001971"/>
    </source>
</evidence>
<dbReference type="PIRSF" id="PIRSF000209">
    <property type="entry name" value="Bifunctional_P450_P450R"/>
    <property type="match status" value="1"/>
</dbReference>
<keyword evidence="5 15" id="KW-0285">Flavoprotein</keyword>
<dbReference type="Proteomes" id="UP001324427">
    <property type="component" value="Unassembled WGS sequence"/>
</dbReference>
<evidence type="ECO:0000256" key="3">
    <source>
        <dbReference type="ARBA" id="ARBA00022448"/>
    </source>
</evidence>
<dbReference type="Gene3D" id="3.40.50.80">
    <property type="entry name" value="Nucleotide-binding domain of ferredoxin-NADP reductase (FNR) module"/>
    <property type="match status" value="1"/>
</dbReference>
<comment type="caution">
    <text evidence="18">The sequence shown here is derived from an EMBL/GenBank/DDBJ whole genome shotgun (WGS) entry which is preliminary data.</text>
</comment>
<keyword evidence="12 15" id="KW-0408">Iron</keyword>
<evidence type="ECO:0000256" key="11">
    <source>
        <dbReference type="ARBA" id="ARBA00023002"/>
    </source>
</evidence>
<dbReference type="CDD" id="cd06206">
    <property type="entry name" value="bifunctional_CYPOR"/>
    <property type="match status" value="1"/>
</dbReference>
<dbReference type="GO" id="GO:0010181">
    <property type="term" value="F:FMN binding"/>
    <property type="evidence" value="ECO:0007669"/>
    <property type="project" value="UniProtKB-UniRule"/>
</dbReference>
<keyword evidence="11 15" id="KW-0560">Oxidoreductase</keyword>
<keyword evidence="13 15" id="KW-0503">Monooxygenase</keyword>
<evidence type="ECO:0000256" key="4">
    <source>
        <dbReference type="ARBA" id="ARBA00022617"/>
    </source>
</evidence>
<evidence type="ECO:0000259" key="17">
    <source>
        <dbReference type="PROSITE" id="PS51384"/>
    </source>
</evidence>
<accession>A0AAV9J6I5</accession>
<evidence type="ECO:0000259" key="16">
    <source>
        <dbReference type="PROSITE" id="PS50902"/>
    </source>
</evidence>
<dbReference type="InterPro" id="IPR029039">
    <property type="entry name" value="Flavoprotein-like_sf"/>
</dbReference>
<dbReference type="EC" id="1.14.14.1" evidence="15"/>
<dbReference type="SUPFAM" id="SSF48264">
    <property type="entry name" value="Cytochrome P450"/>
    <property type="match status" value="1"/>
</dbReference>
<evidence type="ECO:0000256" key="7">
    <source>
        <dbReference type="ARBA" id="ARBA00022723"/>
    </source>
</evidence>
<gene>
    <name evidence="18" type="ORF">LTR36_009659</name>
</gene>
<feature type="domain" description="Flavodoxin-like" evidence="16">
    <location>
        <begin position="470"/>
        <end position="611"/>
    </location>
</feature>
<dbReference type="AlphaFoldDB" id="A0AAV9J6I5"/>
<dbReference type="InterPro" id="IPR001433">
    <property type="entry name" value="OxRdtase_FAD/NAD-bd"/>
</dbReference>
<evidence type="ECO:0000256" key="5">
    <source>
        <dbReference type="ARBA" id="ARBA00022630"/>
    </source>
</evidence>
<dbReference type="InterPro" id="IPR023173">
    <property type="entry name" value="NADPH_Cyt_P450_Rdtase_alpha"/>
</dbReference>
<evidence type="ECO:0000256" key="6">
    <source>
        <dbReference type="ARBA" id="ARBA00022643"/>
    </source>
</evidence>
<dbReference type="EMBL" id="JAVFHQ010000071">
    <property type="protein sequence ID" value="KAK4540254.1"/>
    <property type="molecule type" value="Genomic_DNA"/>
</dbReference>
<comment type="catalytic activity">
    <reaction evidence="15">
        <text>an organic molecule + reduced [NADPH--hemoprotein reductase] + O2 = an alcohol + oxidized [NADPH--hemoprotein reductase] + H2O + H(+)</text>
        <dbReference type="Rhea" id="RHEA:17149"/>
        <dbReference type="Rhea" id="RHEA-COMP:11964"/>
        <dbReference type="Rhea" id="RHEA-COMP:11965"/>
        <dbReference type="ChEBI" id="CHEBI:15377"/>
        <dbReference type="ChEBI" id="CHEBI:15378"/>
        <dbReference type="ChEBI" id="CHEBI:15379"/>
        <dbReference type="ChEBI" id="CHEBI:30879"/>
        <dbReference type="ChEBI" id="CHEBI:57618"/>
        <dbReference type="ChEBI" id="CHEBI:58210"/>
        <dbReference type="ChEBI" id="CHEBI:142491"/>
        <dbReference type="EC" id="1.14.14.1"/>
    </reaction>
</comment>
<dbReference type="PRINTS" id="PR00369">
    <property type="entry name" value="FLAVODOXIN"/>
</dbReference>
<dbReference type="InterPro" id="IPR039261">
    <property type="entry name" value="FNR_nucleotide-bd"/>
</dbReference>
<dbReference type="Gene3D" id="2.40.30.10">
    <property type="entry name" value="Translation factors"/>
    <property type="match status" value="1"/>
</dbReference>
<sequence length="1034" mass="114924">MAEEIQIPQPPTHFGSGNVPDVDLSQLMASGRKLYKLYGPIYRLDLAGSHFVHIASQQLMNEVCDDERFEKKVSGPLWQARHLTGTGLFTSDNEEHDWKLAHKLLMPVFGPLAIQKMFPQMLDITSQMLMKWQHFGEKELIDPVDAFTRLTLDTIALCAFDYRFNSFYRDGMHPFVTAALGALVESGKRAGRLPVENKVRIWSKQKYDEQIQFCWKLCDEIVADRRAHPRDVSDLLSVMLKASDPETGEMMSDELIRYEMMTFLIAGHDTTSGLLNFAFLLMLKNPKTLQAAQAEVDRVIGDGPVEPKHYQELKYIEAVLRETLRLYPTAPSFSRRSKDRKEDIFIGGDRYRYRIHPTDLLSIQLTSLHRDPTVWGEDADDFRPERMLDGGYESLPANSWKPVELAEHDYELKIRQTLTIKPLGWHMKARLRPGKSLYTGIAPHTGHNQPLASNVQATKPASAVSGLLPLALFYGSNQGTCKTFAESIQSSAPAHGFSATVGTLDSATENIPQGCPVVFIAPSYEGEPPDNGKRFVAWLEAHGTNKARLQGVKYCTFGVGNSDWIGTFHRIPKLIDNLASAMGGSRIMPMVLGNVNQDIFGAFDQFSDSLWKALGETAGSKASSTAEELKVDMTLDRPELLGEKDISLGTVSQTIRLADDAVGPEKKLMEVALPDGITYQCGDYMVVLPTNRSDDVNRVLNRFSMPLDAMLKLSGSRKTFLPHEHPEYAYSLIAAYLELGTPVSRKQLGSLAAATDGIQKAELERLSSGDAFEKEILAKRASIIDVLEHFPECKLSFAAYIDMLHPMHARQYSIASSPLASAPGMASILYDVLDAPSLFDPKHRFHGVGSTYLSNLPVGARVHCYVKPTNANFRLPLDHSVPIIMVCAGTGLAPMRGFIQERAAIAKAQKVPFGKALLYFGCRDPDKDFICRQELEEWEKLGVVQLRPAFSQAPSASGGFVHVPDRLSAEASEIIELFRGGAKVFLCGSASKLAKSTNEIFEKLVVQARGCSAEEAKEWLHRQKSDRYLTDIFG</sequence>
<evidence type="ECO:0000256" key="8">
    <source>
        <dbReference type="ARBA" id="ARBA00022827"/>
    </source>
</evidence>
<dbReference type="Gene3D" id="1.10.630.10">
    <property type="entry name" value="Cytochrome P450"/>
    <property type="match status" value="1"/>
</dbReference>
<dbReference type="SUPFAM" id="SSF63380">
    <property type="entry name" value="Riboflavin synthase domain-like"/>
    <property type="match status" value="1"/>
</dbReference>
<name>A0AAV9J6I5_9PEZI</name>
<dbReference type="InterPro" id="IPR023206">
    <property type="entry name" value="Bifunctional_P450_P450_red"/>
</dbReference>
<dbReference type="GO" id="GO:0050660">
    <property type="term" value="F:flavin adenine dinucleotide binding"/>
    <property type="evidence" value="ECO:0007669"/>
    <property type="project" value="TreeGrafter"/>
</dbReference>
<dbReference type="SUPFAM" id="SSF52218">
    <property type="entry name" value="Flavoproteins"/>
    <property type="match status" value="1"/>
</dbReference>
<keyword evidence="10 15" id="KW-0249">Electron transport</keyword>
<evidence type="ECO:0000313" key="19">
    <source>
        <dbReference type="Proteomes" id="UP001324427"/>
    </source>
</evidence>
<dbReference type="Pfam" id="PF00175">
    <property type="entry name" value="NAD_binding_1"/>
    <property type="match status" value="1"/>
</dbReference>
<dbReference type="InterPro" id="IPR001128">
    <property type="entry name" value="Cyt_P450"/>
</dbReference>
<dbReference type="GO" id="GO:0005829">
    <property type="term" value="C:cytosol"/>
    <property type="evidence" value="ECO:0007669"/>
    <property type="project" value="TreeGrafter"/>
</dbReference>
<dbReference type="GO" id="GO:0020037">
    <property type="term" value="F:heme binding"/>
    <property type="evidence" value="ECO:0007669"/>
    <property type="project" value="UniProtKB-UniRule"/>
</dbReference>
<keyword evidence="7 15" id="KW-0479">Metal-binding</keyword>
<dbReference type="PANTHER" id="PTHR19384:SF127">
    <property type="entry name" value="BIFUNCTIONAL CYTOCHROME P450_NADPH--P450 REDUCTASE"/>
    <property type="match status" value="1"/>
</dbReference>
<dbReference type="InterPro" id="IPR003097">
    <property type="entry name" value="CysJ-like_FAD-binding"/>
</dbReference>
<dbReference type="PROSITE" id="PS51384">
    <property type="entry name" value="FAD_FR"/>
    <property type="match status" value="1"/>
</dbReference>
<dbReference type="Pfam" id="PF00667">
    <property type="entry name" value="FAD_binding_1"/>
    <property type="match status" value="1"/>
</dbReference>
<proteinExistence type="inferred from homology"/>
<comment type="catalytic activity">
    <reaction evidence="14 15">
        <text>2 oxidized [cytochrome P450] + NADPH = 2 reduced [cytochrome P450] + NADP(+) + H(+)</text>
        <dbReference type="Rhea" id="RHEA:24040"/>
        <dbReference type="Rhea" id="RHEA-COMP:14627"/>
        <dbReference type="Rhea" id="RHEA-COMP:14628"/>
        <dbReference type="ChEBI" id="CHEBI:15378"/>
        <dbReference type="ChEBI" id="CHEBI:55376"/>
        <dbReference type="ChEBI" id="CHEBI:57783"/>
        <dbReference type="ChEBI" id="CHEBI:58349"/>
        <dbReference type="ChEBI" id="CHEBI:60344"/>
        <dbReference type="EC" id="1.6.2.4"/>
    </reaction>
</comment>
<dbReference type="InterPro" id="IPR017927">
    <property type="entry name" value="FAD-bd_FR_type"/>
</dbReference>
<organism evidence="18 19">
    <name type="scientific">Oleoguttula mirabilis</name>
    <dbReference type="NCBI Taxonomy" id="1507867"/>
    <lineage>
        <taxon>Eukaryota</taxon>
        <taxon>Fungi</taxon>
        <taxon>Dikarya</taxon>
        <taxon>Ascomycota</taxon>
        <taxon>Pezizomycotina</taxon>
        <taxon>Dothideomycetes</taxon>
        <taxon>Dothideomycetidae</taxon>
        <taxon>Mycosphaerellales</taxon>
        <taxon>Teratosphaeriaceae</taxon>
        <taxon>Oleoguttula</taxon>
    </lineage>
</organism>
<evidence type="ECO:0000256" key="12">
    <source>
        <dbReference type="ARBA" id="ARBA00023004"/>
    </source>
</evidence>
<dbReference type="GO" id="GO:0005506">
    <property type="term" value="F:iron ion binding"/>
    <property type="evidence" value="ECO:0007669"/>
    <property type="project" value="UniProtKB-UniRule"/>
</dbReference>
<feature type="domain" description="FAD-binding FR-type" evidence="17">
    <location>
        <begin position="644"/>
        <end position="876"/>
    </location>
</feature>
<dbReference type="Pfam" id="PF00258">
    <property type="entry name" value="Flavodoxin_1"/>
    <property type="match status" value="1"/>
</dbReference>
<keyword evidence="6 15" id="KW-0288">FMN</keyword>
<evidence type="ECO:0000256" key="13">
    <source>
        <dbReference type="ARBA" id="ARBA00023033"/>
    </source>
</evidence>
<dbReference type="FunFam" id="1.10.630.10:FF:000040">
    <property type="entry name" value="Bifunctional cytochrome P450/NADPH--P450 reductase"/>
    <property type="match status" value="1"/>
</dbReference>
<comment type="cofactor">
    <cofactor evidence="1 15">
        <name>heme</name>
        <dbReference type="ChEBI" id="CHEBI:30413"/>
    </cofactor>
</comment>
<dbReference type="Pfam" id="PF00067">
    <property type="entry name" value="p450"/>
    <property type="match status" value="1"/>
</dbReference>
<evidence type="ECO:0000256" key="10">
    <source>
        <dbReference type="ARBA" id="ARBA00022982"/>
    </source>
</evidence>
<evidence type="ECO:0000256" key="14">
    <source>
        <dbReference type="ARBA" id="ARBA00049342"/>
    </source>
</evidence>
<dbReference type="PRINTS" id="PR00371">
    <property type="entry name" value="FPNCR"/>
</dbReference>
<evidence type="ECO:0000256" key="2">
    <source>
        <dbReference type="ARBA" id="ARBA00010018"/>
    </source>
</evidence>
<keyword evidence="9 15" id="KW-0521">NADP</keyword>
<dbReference type="GO" id="GO:0070330">
    <property type="term" value="F:aromatase activity"/>
    <property type="evidence" value="ECO:0007669"/>
    <property type="project" value="UniProtKB-UniRule"/>
</dbReference>
<dbReference type="GO" id="GO:0003958">
    <property type="term" value="F:NADPH-hemoprotein reductase activity"/>
    <property type="evidence" value="ECO:0007669"/>
    <property type="project" value="UniProtKB-UniRule"/>
</dbReference>
<dbReference type="CDD" id="cd11068">
    <property type="entry name" value="CYP120A1"/>
    <property type="match status" value="1"/>
</dbReference>
<dbReference type="InterPro" id="IPR008254">
    <property type="entry name" value="Flavodoxin/NO_synth"/>
</dbReference>
<comment type="similarity">
    <text evidence="2 15">In the N-terminal section; belongs to the cytochrome P450 family.</text>
</comment>
<evidence type="ECO:0000313" key="18">
    <source>
        <dbReference type="EMBL" id="KAK4540254.1"/>
    </source>
</evidence>
<evidence type="ECO:0000256" key="9">
    <source>
        <dbReference type="ARBA" id="ARBA00022857"/>
    </source>
</evidence>
<comment type="cofactor">
    <cofactor evidence="15">
        <name>FAD</name>
        <dbReference type="ChEBI" id="CHEBI:57692"/>
    </cofactor>
    <cofactor evidence="15">
        <name>FMN</name>
        <dbReference type="ChEBI" id="CHEBI:58210"/>
    </cofactor>
</comment>
<keyword evidence="19" id="KW-1185">Reference proteome</keyword>
<dbReference type="SUPFAM" id="SSF52343">
    <property type="entry name" value="Ferredoxin reductase-like, C-terminal NADP-linked domain"/>
    <property type="match status" value="1"/>
</dbReference>
<keyword evidence="4 15" id="KW-0349">Heme</keyword>
<dbReference type="InterPro" id="IPR001709">
    <property type="entry name" value="Flavoprot_Pyr_Nucl_cyt_Rdtase"/>
</dbReference>
<dbReference type="EC" id="1.6.2.4" evidence="15"/>
<dbReference type="Gene3D" id="1.20.990.10">
    <property type="entry name" value="NADPH-cytochrome p450 Reductase, Chain A, domain 3"/>
    <property type="match status" value="1"/>
</dbReference>
<dbReference type="InterPro" id="IPR036396">
    <property type="entry name" value="Cyt_P450_sf"/>
</dbReference>